<accession>A0A8H4W3R5</accession>
<name>A0A8H4W3R5_9HELO</name>
<dbReference type="Pfam" id="PF00385">
    <property type="entry name" value="Chromo"/>
    <property type="match status" value="1"/>
</dbReference>
<gene>
    <name evidence="3" type="ORF">G7Y89_g5483</name>
</gene>
<reference evidence="3 4" key="1">
    <citation type="submission" date="2020-03" db="EMBL/GenBank/DDBJ databases">
        <title>Draft Genome Sequence of Cudoniella acicularis.</title>
        <authorList>
            <person name="Buettner E."/>
            <person name="Kellner H."/>
        </authorList>
    </citation>
    <scope>NUCLEOTIDE SEQUENCE [LARGE SCALE GENOMIC DNA]</scope>
    <source>
        <strain evidence="3 4">DSM 108380</strain>
    </source>
</reference>
<dbReference type="InterPro" id="IPR016197">
    <property type="entry name" value="Chromo-like_dom_sf"/>
</dbReference>
<evidence type="ECO:0000313" key="4">
    <source>
        <dbReference type="Proteomes" id="UP000566819"/>
    </source>
</evidence>
<evidence type="ECO:0000256" key="1">
    <source>
        <dbReference type="ARBA" id="ARBA00011353"/>
    </source>
</evidence>
<dbReference type="Proteomes" id="UP000566819">
    <property type="component" value="Unassembled WGS sequence"/>
</dbReference>
<protein>
    <recommendedName>
        <fullName evidence="2">Chromo domain-containing protein</fullName>
    </recommendedName>
</protein>
<dbReference type="GO" id="GO:0006338">
    <property type="term" value="P:chromatin remodeling"/>
    <property type="evidence" value="ECO:0007669"/>
    <property type="project" value="UniProtKB-ARBA"/>
</dbReference>
<comment type="subunit">
    <text evidence="1">Component of the NuA4 histone acetyltransferase complex.</text>
</comment>
<dbReference type="InterPro" id="IPR023780">
    <property type="entry name" value="Chromo_domain"/>
</dbReference>
<comment type="caution">
    <text evidence="3">The sequence shown here is derived from an EMBL/GenBank/DDBJ whole genome shotgun (WGS) entry which is preliminary data.</text>
</comment>
<sequence>MATNNTHEFLESLENYLENDLHDPYEDFSDDESLASLETDDGQDHPPERILAQVKGKNGFIWYLVKWQDCPVIRSSWEGKDLFANYPWILDTWYIEVQKQAEGLSKPLDLASFDKAVFDAEIAHTRRRVLRRLKRRFSRVRSIIAT</sequence>
<dbReference type="OrthoDB" id="1918685at2759"/>
<keyword evidence="4" id="KW-1185">Reference proteome</keyword>
<dbReference type="Gene3D" id="2.40.50.40">
    <property type="match status" value="1"/>
</dbReference>
<dbReference type="EMBL" id="JAAMPI010000329">
    <property type="protein sequence ID" value="KAF4632637.1"/>
    <property type="molecule type" value="Genomic_DNA"/>
</dbReference>
<evidence type="ECO:0000313" key="3">
    <source>
        <dbReference type="EMBL" id="KAF4632637.1"/>
    </source>
</evidence>
<dbReference type="AlphaFoldDB" id="A0A8H4W3R5"/>
<dbReference type="PROSITE" id="PS50013">
    <property type="entry name" value="CHROMO_2"/>
    <property type="match status" value="1"/>
</dbReference>
<dbReference type="SUPFAM" id="SSF54160">
    <property type="entry name" value="Chromo domain-like"/>
    <property type="match status" value="1"/>
</dbReference>
<feature type="domain" description="Chromo" evidence="2">
    <location>
        <begin position="45"/>
        <end position="94"/>
    </location>
</feature>
<dbReference type="InterPro" id="IPR000953">
    <property type="entry name" value="Chromo/chromo_shadow_dom"/>
</dbReference>
<proteinExistence type="predicted"/>
<evidence type="ECO:0000259" key="2">
    <source>
        <dbReference type="PROSITE" id="PS50013"/>
    </source>
</evidence>
<organism evidence="3 4">
    <name type="scientific">Cudoniella acicularis</name>
    <dbReference type="NCBI Taxonomy" id="354080"/>
    <lineage>
        <taxon>Eukaryota</taxon>
        <taxon>Fungi</taxon>
        <taxon>Dikarya</taxon>
        <taxon>Ascomycota</taxon>
        <taxon>Pezizomycotina</taxon>
        <taxon>Leotiomycetes</taxon>
        <taxon>Helotiales</taxon>
        <taxon>Tricladiaceae</taxon>
        <taxon>Cudoniella</taxon>
    </lineage>
</organism>